<dbReference type="InterPro" id="IPR031120">
    <property type="entry name" value="HIR1-like"/>
</dbReference>
<dbReference type="Pfam" id="PF09453">
    <property type="entry name" value="HIRA_B"/>
    <property type="match status" value="1"/>
</dbReference>
<name>A0A0G4KDG7_VERLO</name>
<dbReference type="FunFam" id="2.130.10.10:FF:001557">
    <property type="entry name" value="Protein HIR"/>
    <property type="match status" value="1"/>
</dbReference>
<dbReference type="SUPFAM" id="SSF53474">
    <property type="entry name" value="alpha/beta-Hydrolases"/>
    <property type="match status" value="1"/>
</dbReference>
<dbReference type="GO" id="GO:0006351">
    <property type="term" value="P:DNA-templated transcription"/>
    <property type="evidence" value="ECO:0007669"/>
    <property type="project" value="InterPro"/>
</dbReference>
<keyword evidence="6" id="KW-0677">Repeat</keyword>
<protein>
    <recommendedName>
        <fullName evidence="17">Protein HIR</fullName>
    </recommendedName>
</protein>
<reference evidence="15 16" key="1">
    <citation type="submission" date="2015-05" db="EMBL/GenBank/DDBJ databases">
        <authorList>
            <person name="Wang D.B."/>
            <person name="Wang M."/>
        </authorList>
    </citation>
    <scope>NUCLEOTIDE SEQUENCE [LARGE SCALE GENOMIC DNA]</scope>
    <source>
        <strain evidence="15">VL1</strain>
    </source>
</reference>
<evidence type="ECO:0000256" key="9">
    <source>
        <dbReference type="ARBA" id="ARBA00023163"/>
    </source>
</evidence>
<evidence type="ECO:0000256" key="12">
    <source>
        <dbReference type="SAM" id="MobiDB-lite"/>
    </source>
</evidence>
<feature type="repeat" description="WD" evidence="11">
    <location>
        <begin position="67"/>
        <end position="108"/>
    </location>
</feature>
<dbReference type="STRING" id="100787.A0A0G4KDG7"/>
<evidence type="ECO:0000256" key="6">
    <source>
        <dbReference type="ARBA" id="ARBA00022737"/>
    </source>
</evidence>
<feature type="repeat" description="WD" evidence="11">
    <location>
        <begin position="168"/>
        <end position="199"/>
    </location>
</feature>
<dbReference type="InterPro" id="IPR036322">
    <property type="entry name" value="WD40_repeat_dom_sf"/>
</dbReference>
<dbReference type="InterPro" id="IPR015943">
    <property type="entry name" value="WD40/YVTN_repeat-like_dom_sf"/>
</dbReference>
<dbReference type="PANTHER" id="PTHR13831:SF0">
    <property type="entry name" value="PROTEIN HIRA"/>
    <property type="match status" value="1"/>
</dbReference>
<evidence type="ECO:0000256" key="1">
    <source>
        <dbReference type="ARBA" id="ARBA00002677"/>
    </source>
</evidence>
<evidence type="ECO:0000256" key="2">
    <source>
        <dbReference type="ARBA" id="ARBA00004123"/>
    </source>
</evidence>
<evidence type="ECO:0000259" key="13">
    <source>
        <dbReference type="Pfam" id="PF07569"/>
    </source>
</evidence>
<comment type="subcellular location">
    <subcellularLocation>
        <location evidence="2">Nucleus</location>
    </subcellularLocation>
</comment>
<dbReference type="Pfam" id="PF11905">
    <property type="entry name" value="DUF3425"/>
    <property type="match status" value="1"/>
</dbReference>
<evidence type="ECO:0000256" key="11">
    <source>
        <dbReference type="PROSITE-ProRule" id="PRU00221"/>
    </source>
</evidence>
<dbReference type="CDD" id="cd00200">
    <property type="entry name" value="WD40"/>
    <property type="match status" value="1"/>
</dbReference>
<dbReference type="InterPro" id="IPR029058">
    <property type="entry name" value="AB_hydrolase_fold"/>
</dbReference>
<dbReference type="Gene3D" id="3.40.50.1820">
    <property type="entry name" value="alpha/beta hydrolase"/>
    <property type="match status" value="1"/>
</dbReference>
<dbReference type="Gene3D" id="2.130.10.10">
    <property type="entry name" value="YVTN repeat-like/Quinoprotein amine dehydrogenase"/>
    <property type="match status" value="2"/>
</dbReference>
<keyword evidence="5 11" id="KW-0853">WD repeat</keyword>
<gene>
    <name evidence="15" type="ORF">BN1708_001856</name>
</gene>
<comment type="similarity">
    <text evidence="3">Belongs to the WD repeat HIR1 family.</text>
</comment>
<dbReference type="Proteomes" id="UP000044602">
    <property type="component" value="Unassembled WGS sequence"/>
</dbReference>
<evidence type="ECO:0000256" key="10">
    <source>
        <dbReference type="ARBA" id="ARBA00023242"/>
    </source>
</evidence>
<keyword evidence="8" id="KW-0805">Transcription regulation</keyword>
<feature type="region of interest" description="Disordered" evidence="12">
    <location>
        <begin position="429"/>
        <end position="508"/>
    </location>
</feature>
<evidence type="ECO:0000259" key="14">
    <source>
        <dbReference type="Pfam" id="PF24105"/>
    </source>
</evidence>
<dbReference type="GO" id="GO:0006338">
    <property type="term" value="P:chromatin remodeling"/>
    <property type="evidence" value="ECO:0007669"/>
    <property type="project" value="InterPro"/>
</dbReference>
<evidence type="ECO:0008006" key="17">
    <source>
        <dbReference type="Google" id="ProtNLM"/>
    </source>
</evidence>
<dbReference type="GO" id="GO:0031491">
    <property type="term" value="F:nucleosome binding"/>
    <property type="evidence" value="ECO:0007669"/>
    <property type="project" value="TreeGrafter"/>
</dbReference>
<feature type="compositionally biased region" description="Polar residues" evidence="12">
    <location>
        <begin position="439"/>
        <end position="454"/>
    </location>
</feature>
<feature type="domain" description="Protein HIRA-like C-terminal" evidence="13">
    <location>
        <begin position="738"/>
        <end position="932"/>
    </location>
</feature>
<dbReference type="PROSITE" id="PS50082">
    <property type="entry name" value="WD_REPEATS_2"/>
    <property type="match status" value="4"/>
</dbReference>
<feature type="compositionally biased region" description="Basic and acidic residues" evidence="12">
    <location>
        <begin position="459"/>
        <end position="508"/>
    </location>
</feature>
<dbReference type="SMART" id="SM00320">
    <property type="entry name" value="WD40"/>
    <property type="match status" value="7"/>
</dbReference>
<keyword evidence="9" id="KW-0804">Transcription</keyword>
<comment type="function">
    <text evidence="1">Required for replication-independent chromatin assembly and for the periodic repression of histone gene transcription during the cell cycle.</text>
</comment>
<dbReference type="GO" id="GO:0000785">
    <property type="term" value="C:chromatin"/>
    <property type="evidence" value="ECO:0007669"/>
    <property type="project" value="TreeGrafter"/>
</dbReference>
<dbReference type="PROSITE" id="PS50294">
    <property type="entry name" value="WD_REPEATS_REGION"/>
    <property type="match status" value="3"/>
</dbReference>
<evidence type="ECO:0000313" key="16">
    <source>
        <dbReference type="Proteomes" id="UP000044602"/>
    </source>
</evidence>
<dbReference type="InterPro" id="IPR011494">
    <property type="entry name" value="HIRA-like_C"/>
</dbReference>
<dbReference type="InterPro" id="IPR001680">
    <property type="entry name" value="WD40_rpt"/>
</dbReference>
<dbReference type="InterPro" id="IPR055410">
    <property type="entry name" value="Beta-prop_CAF1B_HIR1"/>
</dbReference>
<organism evidence="15 16">
    <name type="scientific">Verticillium longisporum</name>
    <name type="common">Verticillium dahliae var. longisporum</name>
    <dbReference type="NCBI Taxonomy" id="100787"/>
    <lineage>
        <taxon>Eukaryota</taxon>
        <taxon>Fungi</taxon>
        <taxon>Dikarya</taxon>
        <taxon>Ascomycota</taxon>
        <taxon>Pezizomycotina</taxon>
        <taxon>Sordariomycetes</taxon>
        <taxon>Hypocreomycetidae</taxon>
        <taxon>Glomerellales</taxon>
        <taxon>Plectosphaerellaceae</taxon>
        <taxon>Verticillium</taxon>
    </lineage>
</organism>
<dbReference type="InterPro" id="IPR019015">
    <property type="entry name" value="HIRA_B_motif"/>
</dbReference>
<dbReference type="InterPro" id="IPR021833">
    <property type="entry name" value="DUF3425"/>
</dbReference>
<sequence length="1570" mass="171835">MHVIKPAWLSHSGEQKDYEVYSCHVSPDGKRLATAGGDGHVRIWSTEAIYGTNSDDNVGKPRQLCHMSHHLGTIHSVRWSPNGRYLASGADDKLICVYHLDKNPPVASFGTGDVPPVENWKTYKRLVGHDNDVQDIAWSYDSSILVSVGLDSKVVVWSGHTFEKLKTLAVHTSHVKGITFDPANKFFATASDDRSIKIFRFTPPAPNATQHDMVNNFVVETTINAPFKSSPLTTYFRRCSWSPDGNHIAAANAVNGPVSSVAIIERTRWDSEINLIGHEGPTEVCMFSPRLFHTVNPAEITDDNVGSLVTVIASAGQDKTLSIWNTNTSRPVVILQDLAGKSISDLSWTPDGQTLFAASLDGAIIAVRFDTGELGWVANAEENDKALQKYGVSRKGMGIAEDVEGLQLENQSKAGESKAAESRMGALMGDLPDAAAPSANGTKTNGTNASTPKPTNGHPKPEKEKEKEKENEPEADKEKEKEKEKHEESADKTAERVKELKSRVTVGKDGKKRVAPLLVSSSGTGQMSMPQTQLVGSTSTAKASQNDAPLSILDLGKPVDGLPRGGIAAMLLGNKRKAIEMEPQEGDDPFAKRQATGPTPIVVNGVDGVEPAAMVQAPHGIAPTPEFLRPAVLNPSITFAQIRLAVPKVRSHIVRPMERGVLLSETTIEDAAKVPENIVLEARNPVQIKDPSQITVTKRGTLLWQDYLSRAVILVTGNKHFWAAACEDGSVYIWTPAGRRLVNAIVTEAQPVILESREHWLLCINAVGLCYVWNIESQSSPHPAVSLGPILELATTTLNLNAAVPGPGVTSAALNSTGHIVVTLTNGDGYYYAREMYTWQRISEAWWAVGSQYWNSNDSSISALQSTAVGPVTAPKDKDSSAATVSAGIIPHLERHTTNEFLLKGRAYTLQRIVKTLLTRDGFEDFESTGTVGVGGGPSGRDCDMCAAHRETILSINLLASQIAFSRRVVSGPQPYRLRKTAKMRGSHSPLAITFYVLAGSLASYAAFIGLLTVPFFQNQVIYLNGVTLTWFQDVAIPEQWGFLHNQVTPFTLDTPDGETLHAWHILLLGLYQKHEPRLVEEPSGIAPNISKTLGFELLRDDPDARLVIYLHGAAGTLGSGWRPASYRAIYAASPSNIHTVAIDYRGFGASTGTPSEEGLLTDALTLPILLSGMVLVAPFADVELLTATYRVAGTIPLLDPLAHFPRLLALLNTFILSKWPSKDKLASFIRRVESLPDDGARYHINIIHAEDDYDIPWSHSEQVFWHAANAATPMGISYEDLEKEKENNKQHLGAGGWVTTKQGKRVSILDNMSVSISQMSQLEGAKCLDDDWTGLKDRAERKKRQTRLNVRAHRKRKAEARAMMVKKEYHVQPREHQISPSAVAGEMLIFAINAGNFKPLPFDPLKSEFPLSTDHLIPLIQYNVKRASHTNLAILAITSIVCVGSPYKTMPLFPYPRALPESLAPTSLQLTTPHPPWIDILPSPRMRDNAIRAIGQFSQADYCATFSGGRSGADGMIVWADPWGPDGWEVTEGMLRNWRFLFKGCQDMMTATNRWRATRDEPPLVWELD</sequence>
<evidence type="ECO:0000313" key="15">
    <source>
        <dbReference type="EMBL" id="CRJ81258.1"/>
    </source>
</evidence>
<dbReference type="SUPFAM" id="SSF50978">
    <property type="entry name" value="WD40 repeat-like"/>
    <property type="match status" value="1"/>
</dbReference>
<dbReference type="GO" id="GO:0005634">
    <property type="term" value="C:nucleus"/>
    <property type="evidence" value="ECO:0007669"/>
    <property type="project" value="UniProtKB-SubCell"/>
</dbReference>
<dbReference type="PANTHER" id="PTHR13831">
    <property type="entry name" value="MEMBER OF THE HIR1 FAMILY OF WD-REPEAT PROTEINS"/>
    <property type="match status" value="1"/>
</dbReference>
<dbReference type="FunFam" id="2.130.10.10:FF:000290">
    <property type="entry name" value="Protein HIR"/>
    <property type="match status" value="1"/>
</dbReference>
<evidence type="ECO:0000256" key="5">
    <source>
        <dbReference type="ARBA" id="ARBA00022574"/>
    </source>
</evidence>
<dbReference type="EMBL" id="CVQH01000002">
    <property type="protein sequence ID" value="CRJ81258.1"/>
    <property type="molecule type" value="Genomic_DNA"/>
</dbReference>
<feature type="domain" description="CAF1B/HIR1 beta-propeller" evidence="14">
    <location>
        <begin position="29"/>
        <end position="374"/>
    </location>
</feature>
<dbReference type="Pfam" id="PF07569">
    <property type="entry name" value="Hira"/>
    <property type="match status" value="1"/>
</dbReference>
<dbReference type="GO" id="GO:0000417">
    <property type="term" value="C:HIR complex"/>
    <property type="evidence" value="ECO:0007669"/>
    <property type="project" value="TreeGrafter"/>
</dbReference>
<feature type="repeat" description="WD" evidence="11">
    <location>
        <begin position="126"/>
        <end position="167"/>
    </location>
</feature>
<keyword evidence="10" id="KW-0539">Nucleus</keyword>
<dbReference type="Pfam" id="PF24105">
    <property type="entry name" value="Beta-prop_CAF1B_HIR1"/>
    <property type="match status" value="1"/>
</dbReference>
<keyword evidence="7" id="KW-0156">Chromatin regulator</keyword>
<keyword evidence="16" id="KW-1185">Reference proteome</keyword>
<evidence type="ECO:0000256" key="8">
    <source>
        <dbReference type="ARBA" id="ARBA00023015"/>
    </source>
</evidence>
<evidence type="ECO:0000256" key="3">
    <source>
        <dbReference type="ARBA" id="ARBA00007306"/>
    </source>
</evidence>
<evidence type="ECO:0000256" key="7">
    <source>
        <dbReference type="ARBA" id="ARBA00022853"/>
    </source>
</evidence>
<accession>A0A0G4KDG7</accession>
<keyword evidence="4" id="KW-0678">Repressor</keyword>
<dbReference type="GO" id="GO:0006355">
    <property type="term" value="P:regulation of DNA-templated transcription"/>
    <property type="evidence" value="ECO:0007669"/>
    <property type="project" value="InterPro"/>
</dbReference>
<evidence type="ECO:0000256" key="4">
    <source>
        <dbReference type="ARBA" id="ARBA00022491"/>
    </source>
</evidence>
<proteinExistence type="inferred from homology"/>
<feature type="repeat" description="WD" evidence="11">
    <location>
        <begin position="20"/>
        <end position="47"/>
    </location>
</feature>